<dbReference type="PANTHER" id="PTHR11885">
    <property type="entry name" value="RIBOSOMAL PROTEIN S15P/S13E"/>
    <property type="match status" value="1"/>
</dbReference>
<dbReference type="InterPro" id="IPR023029">
    <property type="entry name" value="Ribosomal_uS15_arc_euk"/>
</dbReference>
<comment type="similarity">
    <text evidence="1 4">Belongs to the universal ribosomal protein uS15 family.</text>
</comment>
<dbReference type="SMART" id="SM01387">
    <property type="entry name" value="Ribosomal_S15"/>
    <property type="match status" value="1"/>
</dbReference>
<dbReference type="STRING" id="946362.F2U142"/>
<evidence type="ECO:0000313" key="8">
    <source>
        <dbReference type="Proteomes" id="UP000007799"/>
    </source>
</evidence>
<keyword evidence="5" id="KW-1133">Transmembrane helix</keyword>
<dbReference type="InterPro" id="IPR012606">
    <property type="entry name" value="Ribosomal_uS15_N"/>
</dbReference>
<dbReference type="EMBL" id="GL832958">
    <property type="protein sequence ID" value="EGD80616.1"/>
    <property type="molecule type" value="Genomic_DNA"/>
</dbReference>
<dbReference type="InParanoid" id="F2U142"/>
<evidence type="ECO:0000256" key="5">
    <source>
        <dbReference type="SAM" id="Phobius"/>
    </source>
</evidence>
<organism evidence="8">
    <name type="scientific">Salpingoeca rosetta (strain ATCC 50818 / BSB-021)</name>
    <dbReference type="NCBI Taxonomy" id="946362"/>
    <lineage>
        <taxon>Eukaryota</taxon>
        <taxon>Choanoflagellata</taxon>
        <taxon>Craspedida</taxon>
        <taxon>Salpingoecidae</taxon>
        <taxon>Salpingoeca</taxon>
    </lineage>
</organism>
<feature type="domain" description="Small ribosomal subunit protein uS15 N-terminal" evidence="6">
    <location>
        <begin position="33"/>
        <end position="94"/>
    </location>
</feature>
<evidence type="ECO:0000256" key="1">
    <source>
        <dbReference type="ARBA" id="ARBA00008434"/>
    </source>
</evidence>
<dbReference type="GO" id="GO:0070181">
    <property type="term" value="F:small ribosomal subunit rRNA binding"/>
    <property type="evidence" value="ECO:0007669"/>
    <property type="project" value="TreeGrafter"/>
</dbReference>
<dbReference type="Pfam" id="PF00312">
    <property type="entry name" value="Ribosomal_S15"/>
    <property type="match status" value="1"/>
</dbReference>
<dbReference type="FunCoup" id="F2U142">
    <property type="interactions" value="1155"/>
</dbReference>
<dbReference type="GO" id="GO:0006412">
    <property type="term" value="P:translation"/>
    <property type="evidence" value="ECO:0007669"/>
    <property type="project" value="InterPro"/>
</dbReference>
<dbReference type="InterPro" id="IPR000589">
    <property type="entry name" value="Ribosomal_uS15"/>
</dbReference>
<dbReference type="GO" id="GO:0005730">
    <property type="term" value="C:nucleolus"/>
    <property type="evidence" value="ECO:0007669"/>
    <property type="project" value="TreeGrafter"/>
</dbReference>
<evidence type="ECO:0000313" key="7">
    <source>
        <dbReference type="EMBL" id="EGD80616.1"/>
    </source>
</evidence>
<dbReference type="OrthoDB" id="623277at2759"/>
<dbReference type="Gene3D" id="4.10.860.130">
    <property type="match status" value="1"/>
</dbReference>
<dbReference type="InterPro" id="IPR009068">
    <property type="entry name" value="uS15_NS1_RNA-bd_sf"/>
</dbReference>
<dbReference type="SMART" id="SM01386">
    <property type="entry name" value="Ribosomal_S13_N"/>
    <property type="match status" value="1"/>
</dbReference>
<evidence type="ECO:0000256" key="4">
    <source>
        <dbReference type="RuleBase" id="RU003919"/>
    </source>
</evidence>
<keyword evidence="5" id="KW-0812">Transmembrane</keyword>
<dbReference type="AlphaFoldDB" id="F2U142"/>
<keyword evidence="8" id="KW-1185">Reference proteome</keyword>
<evidence type="ECO:0000256" key="2">
    <source>
        <dbReference type="ARBA" id="ARBA00022980"/>
    </source>
</evidence>
<dbReference type="SUPFAM" id="SSF47060">
    <property type="entry name" value="S15/NS1 RNA-binding domain"/>
    <property type="match status" value="1"/>
</dbReference>
<accession>F2U142</accession>
<dbReference type="KEGG" id="sre:PTSG_01205"/>
<proteinExistence type="inferred from homology"/>
<dbReference type="Pfam" id="PF08069">
    <property type="entry name" value="Ribosomal_S13_N"/>
    <property type="match status" value="1"/>
</dbReference>
<dbReference type="OMA" id="WASSETH"/>
<reference evidence="7" key="1">
    <citation type="submission" date="2009-08" db="EMBL/GenBank/DDBJ databases">
        <title>Annotation of Salpingoeca rosetta.</title>
        <authorList>
            <consortium name="The Broad Institute Genome Sequencing Platform"/>
            <person name="Russ C."/>
            <person name="Cuomo C."/>
            <person name="Burger G."/>
            <person name="Gray M.W."/>
            <person name="Holland P.W.H."/>
            <person name="King N."/>
            <person name="Lang F.B.F."/>
            <person name="Roger A.J."/>
            <person name="Ruiz-Trillo I."/>
            <person name="Young S.K."/>
            <person name="Zeng Q."/>
            <person name="Gargeya S."/>
            <person name="Alvarado L."/>
            <person name="Berlin A."/>
            <person name="Chapman S.B."/>
            <person name="Chen Z."/>
            <person name="Freedman E."/>
            <person name="Gellesch M."/>
            <person name="Goldberg J."/>
            <person name="Griggs A."/>
            <person name="Gujja S."/>
            <person name="Heilman E."/>
            <person name="Heiman D."/>
            <person name="Howarth C."/>
            <person name="Mehta T."/>
            <person name="Neiman D."/>
            <person name="Pearson M."/>
            <person name="Roberts A."/>
            <person name="Saif S."/>
            <person name="Shea T."/>
            <person name="Shenoy N."/>
            <person name="Sisk P."/>
            <person name="Stolte C."/>
            <person name="Sykes S."/>
            <person name="White J."/>
            <person name="Yandava C."/>
            <person name="Haas B."/>
            <person name="Nusbaum C."/>
            <person name="Birren B."/>
        </authorList>
    </citation>
    <scope>NUCLEOTIDE SEQUENCE [LARGE SCALE GENOMIC DNA]</scope>
    <source>
        <strain evidence="7">ATCC 50818</strain>
    </source>
</reference>
<dbReference type="GO" id="GO:0003735">
    <property type="term" value="F:structural constituent of ribosome"/>
    <property type="evidence" value="ECO:0007669"/>
    <property type="project" value="InterPro"/>
</dbReference>
<dbReference type="Proteomes" id="UP000007799">
    <property type="component" value="Unassembled WGS sequence"/>
</dbReference>
<dbReference type="CDD" id="cd00353">
    <property type="entry name" value="Ribosomal_S15p_S13e"/>
    <property type="match status" value="1"/>
</dbReference>
<dbReference type="FunFam" id="4.10.860.130:FF:000001">
    <property type="entry name" value="40S ribosomal protein S13"/>
    <property type="match status" value="1"/>
</dbReference>
<dbReference type="FunFam" id="1.10.287.10:FF:000003">
    <property type="entry name" value="40S ribosomal protein S13"/>
    <property type="match status" value="1"/>
</dbReference>
<keyword evidence="3 4" id="KW-0687">Ribonucleoprotein</keyword>
<dbReference type="RefSeq" id="XP_004997177.1">
    <property type="nucleotide sequence ID" value="XM_004997120.1"/>
</dbReference>
<dbReference type="Gene3D" id="1.10.287.10">
    <property type="entry name" value="S15/NS1, RNA-binding"/>
    <property type="match status" value="1"/>
</dbReference>
<keyword evidence="5" id="KW-0472">Membrane</keyword>
<dbReference type="GO" id="GO:0022627">
    <property type="term" value="C:cytosolic small ribosomal subunit"/>
    <property type="evidence" value="ECO:0007669"/>
    <property type="project" value="TreeGrafter"/>
</dbReference>
<protein>
    <submittedName>
        <fullName evidence="7">40S ribosomal protein S13</fullName>
    </submittedName>
</protein>
<sequence length="185" mass="20775">MFHHLSPLLYLFPLVFVVLLVLLSVNKPRQPTMGRMHAPGKGISRSSRPFVRTAPSWLKNLYSADDVKESIVKLARKGHTPSKIGVILRDSRGISSTKAITGTKVLRILKAAGLAPEIPEDLYCLIKKAVAMRKHLQENRNDKDCKFRLILVESRIHRLSRYYRTKGVVAPNFKYESATASALVA</sequence>
<evidence type="ECO:0000256" key="3">
    <source>
        <dbReference type="ARBA" id="ARBA00023274"/>
    </source>
</evidence>
<dbReference type="NCBIfam" id="NF006331">
    <property type="entry name" value="PRK08561.1"/>
    <property type="match status" value="1"/>
</dbReference>
<evidence type="ECO:0000259" key="6">
    <source>
        <dbReference type="SMART" id="SM01386"/>
    </source>
</evidence>
<feature type="transmembrane region" description="Helical" evidence="5">
    <location>
        <begin position="6"/>
        <end position="25"/>
    </location>
</feature>
<dbReference type="eggNOG" id="KOG0400">
    <property type="taxonomic scope" value="Eukaryota"/>
</dbReference>
<dbReference type="HAMAP" id="MF_01343_A">
    <property type="entry name" value="Ribosomal_uS15_A"/>
    <property type="match status" value="1"/>
</dbReference>
<keyword evidence="2 4" id="KW-0689">Ribosomal protein</keyword>
<dbReference type="GeneID" id="16077772"/>
<name>F2U142_SALR5</name>
<dbReference type="PANTHER" id="PTHR11885:SF6">
    <property type="entry name" value="SMALL RIBOSOMAL SUBUNIT PROTEIN US15"/>
    <property type="match status" value="1"/>
</dbReference>
<gene>
    <name evidence="7" type="ORF">PTSG_01205</name>
</gene>